<feature type="signal peptide" evidence="8">
    <location>
        <begin position="1"/>
        <end position="26"/>
    </location>
</feature>
<feature type="transmembrane region" description="Helical" evidence="7">
    <location>
        <begin position="352"/>
        <end position="371"/>
    </location>
</feature>
<evidence type="ECO:0000256" key="7">
    <source>
        <dbReference type="SAM" id="Phobius"/>
    </source>
</evidence>
<feature type="transmembrane region" description="Helical" evidence="7">
    <location>
        <begin position="541"/>
        <end position="559"/>
    </location>
</feature>
<dbReference type="GO" id="GO:0005886">
    <property type="term" value="C:plasma membrane"/>
    <property type="evidence" value="ECO:0007669"/>
    <property type="project" value="UniProtKB-SubCell"/>
</dbReference>
<keyword evidence="2" id="KW-1003">Cell membrane</keyword>
<keyword evidence="4 7" id="KW-1133">Transmembrane helix</keyword>
<keyword evidence="11" id="KW-1185">Reference proteome</keyword>
<dbReference type="InterPro" id="IPR051542">
    <property type="entry name" value="Hydrogenase_cytochrome"/>
</dbReference>
<proteinExistence type="predicted"/>
<evidence type="ECO:0000256" key="8">
    <source>
        <dbReference type="SAM" id="SignalP"/>
    </source>
</evidence>
<dbReference type="SUPFAM" id="SSF81342">
    <property type="entry name" value="Transmembrane di-heme cytochromes"/>
    <property type="match status" value="1"/>
</dbReference>
<feature type="transmembrane region" description="Helical" evidence="7">
    <location>
        <begin position="500"/>
        <end position="521"/>
    </location>
</feature>
<evidence type="ECO:0000256" key="2">
    <source>
        <dbReference type="ARBA" id="ARBA00022475"/>
    </source>
</evidence>
<dbReference type="EMBL" id="LKAQ01000004">
    <property type="protein sequence ID" value="OIQ50890.1"/>
    <property type="molecule type" value="Genomic_DNA"/>
</dbReference>
<reference evidence="10 11" key="1">
    <citation type="submission" date="2015-09" db="EMBL/GenBank/DDBJ databases">
        <title>Genome of Desulfovibrio dechloracetivorans BerOc1, a mercury methylating strain isolated from highly hydrocarbons and metals contaminated coastal sediments.</title>
        <authorList>
            <person name="Goni Urriza M."/>
            <person name="Gassie C."/>
            <person name="Bouchez O."/>
            <person name="Klopp C."/>
            <person name="Ranchou-Peyruse A."/>
            <person name="Remy G."/>
        </authorList>
    </citation>
    <scope>NUCLEOTIDE SEQUENCE [LARGE SCALE GENOMIC DNA]</scope>
    <source>
        <strain evidence="10 11">BerOc1</strain>
    </source>
</reference>
<feature type="transmembrane region" description="Helical" evidence="7">
    <location>
        <begin position="433"/>
        <end position="459"/>
    </location>
</feature>
<keyword evidence="5 7" id="KW-0472">Membrane</keyword>
<evidence type="ECO:0000256" key="1">
    <source>
        <dbReference type="ARBA" id="ARBA00004651"/>
    </source>
</evidence>
<sequence>MKTYRHCIYVVMALMVCTAPLRSAWADTGGGDPAPVSVRGSAPQSADGASADTPAAPAPARFPDGVRRDTCLGCHGKADLRAVTERGAGLDIHIPENGYDRSVHGRMECVVCHAPKAAPEDFGKIPHNVNREALPSCMNCHDKAFDHVRRQIAKSRHFEKQGSKITCTDCHNPHTQRRVTAMDSYSASVADSNRPCVDCHTSAIHYKELTGKAVYTQDLSHEFLPFRDRHFASVRCVECHTPADGDAQVHEIQAKEKALRDCTACHNKDDSLLVSRIAGYTDSRNGGGAFLGKGFFDDAELIAKMQKANIAPGTTGAIVNRIVPEGEIIGSFGDAYVPGLGQTSALDGRANLFLLAVLAALVLHGLLRVFTGRGAAERDVPGERIYSLWVRILHWINALLFLVLFATGLSIHFPGGWLSLPMEFSVDVHDVAGGLLTANFAVFLLYSLLSGDIVQYIPFKRGTGRRFWRQIHYYLIGIFRGDDKPHHVSASQRMNPVQQLTYLLVYCLGMFVMLGSGLLLLVPELAARVVPWATPRGLATAHYVLAACYLAFLLLHVYMTTTGKRAFSLIKAMITGRHFG</sequence>
<feature type="transmembrane region" description="Helical" evidence="7">
    <location>
        <begin position="392"/>
        <end position="413"/>
    </location>
</feature>
<evidence type="ECO:0000256" key="5">
    <source>
        <dbReference type="ARBA" id="ARBA00023136"/>
    </source>
</evidence>
<dbReference type="PANTHER" id="PTHR30485">
    <property type="entry name" value="NI/FE-HYDROGENASE 1 B-TYPE CYTOCHROME SUBUNIT"/>
    <property type="match status" value="1"/>
</dbReference>
<dbReference type="GO" id="GO:0020037">
    <property type="term" value="F:heme binding"/>
    <property type="evidence" value="ECO:0007669"/>
    <property type="project" value="TreeGrafter"/>
</dbReference>
<dbReference type="AlphaFoldDB" id="A0A1J5MY19"/>
<evidence type="ECO:0000256" key="6">
    <source>
        <dbReference type="SAM" id="MobiDB-lite"/>
    </source>
</evidence>
<feature type="domain" description="Cytochrome b561 bacterial/Ni-hydrogenase" evidence="9">
    <location>
        <begin position="386"/>
        <end position="576"/>
    </location>
</feature>
<dbReference type="InterPro" id="IPR036280">
    <property type="entry name" value="Multihaem_cyt_sf"/>
</dbReference>
<accession>A0A1J5MY19</accession>
<dbReference type="Gene3D" id="1.20.950.20">
    <property type="entry name" value="Transmembrane di-heme cytochromes, Chain C"/>
    <property type="match status" value="1"/>
</dbReference>
<feature type="chain" id="PRO_5012272686" description="Cytochrome b561 bacterial/Ni-hydrogenase domain-containing protein" evidence="8">
    <location>
        <begin position="27"/>
        <end position="580"/>
    </location>
</feature>
<evidence type="ECO:0000256" key="3">
    <source>
        <dbReference type="ARBA" id="ARBA00022692"/>
    </source>
</evidence>
<dbReference type="GO" id="GO:0009055">
    <property type="term" value="F:electron transfer activity"/>
    <property type="evidence" value="ECO:0007669"/>
    <property type="project" value="InterPro"/>
</dbReference>
<evidence type="ECO:0000313" key="10">
    <source>
        <dbReference type="EMBL" id="OIQ50890.1"/>
    </source>
</evidence>
<dbReference type="Pfam" id="PF01292">
    <property type="entry name" value="Ni_hydr_CYTB"/>
    <property type="match status" value="1"/>
</dbReference>
<dbReference type="Proteomes" id="UP000181901">
    <property type="component" value="Unassembled WGS sequence"/>
</dbReference>
<dbReference type="Gene3D" id="3.90.10.10">
    <property type="entry name" value="Cytochrome C3"/>
    <property type="match status" value="1"/>
</dbReference>
<dbReference type="SUPFAM" id="SSF48695">
    <property type="entry name" value="Multiheme cytochromes"/>
    <property type="match status" value="1"/>
</dbReference>
<keyword evidence="3 7" id="KW-0812">Transmembrane</keyword>
<keyword evidence="8" id="KW-0732">Signal</keyword>
<feature type="region of interest" description="Disordered" evidence="6">
    <location>
        <begin position="34"/>
        <end position="62"/>
    </location>
</feature>
<dbReference type="InterPro" id="IPR011577">
    <property type="entry name" value="Cyt_b561_bac/Ni-Hgenase"/>
</dbReference>
<gene>
    <name evidence="10" type="ORF">BerOc1_02832</name>
</gene>
<dbReference type="InterPro" id="IPR016174">
    <property type="entry name" value="Di-haem_cyt_TM"/>
</dbReference>
<name>A0A1J5MY19_9BACT</name>
<organism evidence="10 11">
    <name type="scientific">Pseudodesulfovibrio hydrargyri</name>
    <dbReference type="NCBI Taxonomy" id="2125990"/>
    <lineage>
        <taxon>Bacteria</taxon>
        <taxon>Pseudomonadati</taxon>
        <taxon>Thermodesulfobacteriota</taxon>
        <taxon>Desulfovibrionia</taxon>
        <taxon>Desulfovibrionales</taxon>
        <taxon>Desulfovibrionaceae</taxon>
    </lineage>
</organism>
<comment type="subcellular location">
    <subcellularLocation>
        <location evidence="1">Cell membrane</location>
        <topology evidence="1">Multi-pass membrane protein</topology>
    </subcellularLocation>
</comment>
<evidence type="ECO:0000259" key="9">
    <source>
        <dbReference type="Pfam" id="PF01292"/>
    </source>
</evidence>
<comment type="caution">
    <text evidence="10">The sequence shown here is derived from an EMBL/GenBank/DDBJ whole genome shotgun (WGS) entry which is preliminary data.</text>
</comment>
<protein>
    <recommendedName>
        <fullName evidence="9">Cytochrome b561 bacterial/Ni-hydrogenase domain-containing protein</fullName>
    </recommendedName>
</protein>
<evidence type="ECO:0000256" key="4">
    <source>
        <dbReference type="ARBA" id="ARBA00022989"/>
    </source>
</evidence>
<feature type="compositionally biased region" description="Low complexity" evidence="6">
    <location>
        <begin position="46"/>
        <end position="62"/>
    </location>
</feature>
<dbReference type="GO" id="GO:0022904">
    <property type="term" value="P:respiratory electron transport chain"/>
    <property type="evidence" value="ECO:0007669"/>
    <property type="project" value="InterPro"/>
</dbReference>
<dbReference type="PANTHER" id="PTHR30485:SF1">
    <property type="entry name" value="CYTOCHROME YDHU-RELATED"/>
    <property type="match status" value="1"/>
</dbReference>
<evidence type="ECO:0000313" key="11">
    <source>
        <dbReference type="Proteomes" id="UP000181901"/>
    </source>
</evidence>